<name>A0ABY6CLQ8_9BACT</name>
<dbReference type="EMBL" id="CP106679">
    <property type="protein sequence ID" value="UXP31447.1"/>
    <property type="molecule type" value="Genomic_DNA"/>
</dbReference>
<keyword evidence="2" id="KW-1185">Reference proteome</keyword>
<dbReference type="RefSeq" id="WP_262308886.1">
    <property type="nucleotide sequence ID" value="NZ_CP106679.1"/>
</dbReference>
<organism evidence="1 2">
    <name type="scientific">Reichenbachiella agarivorans</name>
    <dbReference type="NCBI Taxonomy" id="2979464"/>
    <lineage>
        <taxon>Bacteria</taxon>
        <taxon>Pseudomonadati</taxon>
        <taxon>Bacteroidota</taxon>
        <taxon>Cytophagia</taxon>
        <taxon>Cytophagales</taxon>
        <taxon>Reichenbachiellaceae</taxon>
        <taxon>Reichenbachiella</taxon>
    </lineage>
</organism>
<evidence type="ECO:0000313" key="2">
    <source>
        <dbReference type="Proteomes" id="UP001065174"/>
    </source>
</evidence>
<protein>
    <recommendedName>
        <fullName evidence="3">Anti-sigma factor</fullName>
    </recommendedName>
</protein>
<evidence type="ECO:0000313" key="1">
    <source>
        <dbReference type="EMBL" id="UXP31447.1"/>
    </source>
</evidence>
<sequence length="274" mass="31175">MGNKIDEVKMMDYLYGEMSADELLEFEKLLGEDAQLRAKVEELSAVQGVLGSVEAQDVVIPSFALADKAMDLQRGWLNHSSFKWSLSVAASILILLTTAYWMEFKVVQNQGQLYIGFGQSIDSAPAISAQQVQQMIDEAVTQQKISTQTELGLLASSMDEKLNENHKKNQNALKQGLLNHKIKTDEVLKLYVAQLNEGNKKMIENFFVVSNKTQKEYMNTVLADFNEFYQNQRNYDMEMIQSNLGMMQDNYSVRQLEQENLLANLYDIVKTQSK</sequence>
<reference evidence="1" key="1">
    <citation type="submission" date="2022-09" db="EMBL/GenBank/DDBJ databases">
        <title>Comparative genomics and taxonomic characterization of three novel marine species of genus Reichenbachiella exhibiting antioxidant and polysaccharide degradation activities.</title>
        <authorList>
            <person name="Muhammad N."/>
            <person name="Lee Y.-J."/>
            <person name="Ko J."/>
            <person name="Kim S.-G."/>
        </authorList>
    </citation>
    <scope>NUCLEOTIDE SEQUENCE</scope>
    <source>
        <strain evidence="1">BKB1-1</strain>
    </source>
</reference>
<evidence type="ECO:0008006" key="3">
    <source>
        <dbReference type="Google" id="ProtNLM"/>
    </source>
</evidence>
<dbReference type="Proteomes" id="UP001065174">
    <property type="component" value="Chromosome"/>
</dbReference>
<gene>
    <name evidence="1" type="ORF">N6H18_13915</name>
</gene>
<proteinExistence type="predicted"/>
<accession>A0ABY6CLQ8</accession>